<evidence type="ECO:0000313" key="2">
    <source>
        <dbReference type="EMBL" id="GAH32132.1"/>
    </source>
</evidence>
<proteinExistence type="predicted"/>
<comment type="caution">
    <text evidence="2">The sequence shown here is derived from an EMBL/GenBank/DDBJ whole genome shotgun (WGS) entry which is preliminary data.</text>
</comment>
<name>X1EHR2_9ZZZZ</name>
<accession>X1EHR2</accession>
<dbReference type="SUPFAM" id="SSF103378">
    <property type="entry name" value="2-methylcitrate dehydratase PrpD"/>
    <property type="match status" value="1"/>
</dbReference>
<dbReference type="AlphaFoldDB" id="X1EHR2"/>
<dbReference type="Gene3D" id="1.10.4100.10">
    <property type="entry name" value="2-methylcitrate dehydratase PrpD"/>
    <property type="match status" value="1"/>
</dbReference>
<evidence type="ECO:0000259" key="1">
    <source>
        <dbReference type="Pfam" id="PF03972"/>
    </source>
</evidence>
<dbReference type="EMBL" id="BARU01011644">
    <property type="protein sequence ID" value="GAH32132.1"/>
    <property type="molecule type" value="Genomic_DNA"/>
</dbReference>
<dbReference type="InterPro" id="IPR045336">
    <property type="entry name" value="MmgE_PrpD_N"/>
</dbReference>
<dbReference type="Pfam" id="PF03972">
    <property type="entry name" value="MmgE_PrpD_N"/>
    <property type="match status" value="1"/>
</dbReference>
<gene>
    <name evidence="2" type="ORF">S03H2_21790</name>
</gene>
<dbReference type="InterPro" id="IPR042183">
    <property type="entry name" value="MmgE/PrpD_sf_1"/>
</dbReference>
<sequence>MELERKLARYVLDTSFDDLPREAVDTIKNVVLTIFGTTLAGAAAEGCETLVDQVKKWGGREEATILIYGGPPLKTTVPYIDSGTAALVPTMPNELPISMKAKAVPRRLSLTHL</sequence>
<feature type="domain" description="MmgE/PrpD N-terminal" evidence="1">
    <location>
        <begin position="5"/>
        <end position="68"/>
    </location>
</feature>
<reference evidence="2" key="1">
    <citation type="journal article" date="2014" name="Front. Microbiol.">
        <title>High frequency of phylogenetically diverse reductive dehalogenase-homologous genes in deep subseafloor sedimentary metagenomes.</title>
        <authorList>
            <person name="Kawai M."/>
            <person name="Futagami T."/>
            <person name="Toyoda A."/>
            <person name="Takaki Y."/>
            <person name="Nishi S."/>
            <person name="Hori S."/>
            <person name="Arai W."/>
            <person name="Tsubouchi T."/>
            <person name="Morono Y."/>
            <person name="Uchiyama I."/>
            <person name="Ito T."/>
            <person name="Fujiyama A."/>
            <person name="Inagaki F."/>
            <person name="Takami H."/>
        </authorList>
    </citation>
    <scope>NUCLEOTIDE SEQUENCE</scope>
    <source>
        <strain evidence="2">Expedition CK06-06</strain>
    </source>
</reference>
<organism evidence="2">
    <name type="scientific">marine sediment metagenome</name>
    <dbReference type="NCBI Taxonomy" id="412755"/>
    <lineage>
        <taxon>unclassified sequences</taxon>
        <taxon>metagenomes</taxon>
        <taxon>ecological metagenomes</taxon>
    </lineage>
</organism>
<dbReference type="GO" id="GO:0016829">
    <property type="term" value="F:lyase activity"/>
    <property type="evidence" value="ECO:0007669"/>
    <property type="project" value="InterPro"/>
</dbReference>
<protein>
    <recommendedName>
        <fullName evidence="1">MmgE/PrpD N-terminal domain-containing protein</fullName>
    </recommendedName>
</protein>
<dbReference type="InterPro" id="IPR036148">
    <property type="entry name" value="MmgE/PrpD_sf"/>
</dbReference>